<reference evidence="2" key="1">
    <citation type="submission" date="2021-01" db="EMBL/GenBank/DDBJ databases">
        <authorList>
            <person name="Corre E."/>
            <person name="Pelletier E."/>
            <person name="Niang G."/>
            <person name="Scheremetjew M."/>
            <person name="Finn R."/>
            <person name="Kale V."/>
            <person name="Holt S."/>
            <person name="Cochrane G."/>
            <person name="Meng A."/>
            <person name="Brown T."/>
            <person name="Cohen L."/>
        </authorList>
    </citation>
    <scope>NUCLEOTIDE SEQUENCE</scope>
    <source>
        <strain evidence="2">Fehren 1</strain>
    </source>
</reference>
<keyword evidence="1" id="KW-1133">Transmembrane helix</keyword>
<dbReference type="AlphaFoldDB" id="A0A7S3I075"/>
<keyword evidence="1" id="KW-0472">Membrane</keyword>
<feature type="transmembrane region" description="Helical" evidence="1">
    <location>
        <begin position="60"/>
        <end position="89"/>
    </location>
</feature>
<sequence>MLVLRLLLLVFLIKVHNRLELILSLLLRQNEFVDEPVFADHDALLIDDVIELAVVFLKNVIFIILLVLIVLKVVLASVAIVALDVVAVLTLPVFPLEHIRLTLAFFLAMLVVQLLQDVLNLPFELVVNLVHQILEHFEHAELFGLLAELLAREN</sequence>
<name>A0A7S3I075_9SPIT</name>
<dbReference type="EMBL" id="HBIE01013137">
    <property type="protein sequence ID" value="CAE0309085.1"/>
    <property type="molecule type" value="Transcribed_RNA"/>
</dbReference>
<proteinExistence type="predicted"/>
<organism evidence="2">
    <name type="scientific">Favella ehrenbergii</name>
    <dbReference type="NCBI Taxonomy" id="182087"/>
    <lineage>
        <taxon>Eukaryota</taxon>
        <taxon>Sar</taxon>
        <taxon>Alveolata</taxon>
        <taxon>Ciliophora</taxon>
        <taxon>Intramacronucleata</taxon>
        <taxon>Spirotrichea</taxon>
        <taxon>Choreotrichia</taxon>
        <taxon>Tintinnida</taxon>
        <taxon>Xystonellidae</taxon>
        <taxon>Favella</taxon>
    </lineage>
</organism>
<evidence type="ECO:0000313" key="2">
    <source>
        <dbReference type="EMBL" id="CAE0309085.1"/>
    </source>
</evidence>
<gene>
    <name evidence="2" type="ORF">FEHR0123_LOCUS3997</name>
</gene>
<accession>A0A7S3I075</accession>
<protein>
    <submittedName>
        <fullName evidence="2">Uncharacterized protein</fullName>
    </submittedName>
</protein>
<evidence type="ECO:0000256" key="1">
    <source>
        <dbReference type="SAM" id="Phobius"/>
    </source>
</evidence>
<keyword evidence="1" id="KW-0812">Transmembrane</keyword>